<dbReference type="InterPro" id="IPR018044">
    <property type="entry name" value="Peptidase_S11"/>
</dbReference>
<evidence type="ECO:0000259" key="17">
    <source>
        <dbReference type="SMART" id="SM00936"/>
    </source>
</evidence>
<dbReference type="Pfam" id="PF00768">
    <property type="entry name" value="Peptidase_S11"/>
    <property type="match status" value="1"/>
</dbReference>
<comment type="similarity">
    <text evidence="3 15">Belongs to the peptidase S11 family.</text>
</comment>
<reference evidence="18" key="1">
    <citation type="submission" date="2021-04" db="EMBL/GenBank/DDBJ databases">
        <authorList>
            <person name="Yoon J."/>
        </authorList>
    </citation>
    <scope>NUCLEOTIDE SEQUENCE</scope>
    <source>
        <strain evidence="18">KMU-90</strain>
    </source>
</reference>
<evidence type="ECO:0000256" key="6">
    <source>
        <dbReference type="ARBA" id="ARBA00022670"/>
    </source>
</evidence>
<keyword evidence="5 18" id="KW-0121">Carboxypeptidase</keyword>
<evidence type="ECO:0000256" key="16">
    <source>
        <dbReference type="SAM" id="SignalP"/>
    </source>
</evidence>
<dbReference type="Pfam" id="PF07943">
    <property type="entry name" value="PBP5_C"/>
    <property type="match status" value="1"/>
</dbReference>
<comment type="catalytic activity">
    <reaction evidence="12">
        <text>Preferential cleavage: (Ac)2-L-Lys-D-Ala-|-D-Ala. Also transpeptidation of peptidyl-alanyl moieties that are N-acyl substituents of D-alanine.</text>
        <dbReference type="EC" id="3.4.16.4"/>
    </reaction>
</comment>
<feature type="signal peptide" evidence="16">
    <location>
        <begin position="1"/>
        <end position="24"/>
    </location>
</feature>
<comment type="function">
    <text evidence="1">Removes C-terminal D-alanyl residues from sugar-peptide cell wall precursors.</text>
</comment>
<evidence type="ECO:0000256" key="9">
    <source>
        <dbReference type="ARBA" id="ARBA00022960"/>
    </source>
</evidence>
<feature type="chain" id="PRO_5035207951" description="serine-type D-Ala-D-Ala carboxypeptidase" evidence="16">
    <location>
        <begin position="25"/>
        <end position="389"/>
    </location>
</feature>
<dbReference type="SUPFAM" id="SSF56601">
    <property type="entry name" value="beta-lactamase/transpeptidase-like"/>
    <property type="match status" value="1"/>
</dbReference>
<keyword evidence="8" id="KW-0378">Hydrolase</keyword>
<dbReference type="InterPro" id="IPR001967">
    <property type="entry name" value="Peptidase_S11_N"/>
</dbReference>
<dbReference type="GO" id="GO:0006508">
    <property type="term" value="P:proteolysis"/>
    <property type="evidence" value="ECO:0007669"/>
    <property type="project" value="UniProtKB-KW"/>
</dbReference>
<dbReference type="InterPro" id="IPR012338">
    <property type="entry name" value="Beta-lactam/transpept-like"/>
</dbReference>
<organism evidence="18 19">
    <name type="scientific">Thetidibacter halocola</name>
    <dbReference type="NCBI Taxonomy" id="2827239"/>
    <lineage>
        <taxon>Bacteria</taxon>
        <taxon>Pseudomonadati</taxon>
        <taxon>Pseudomonadota</taxon>
        <taxon>Alphaproteobacteria</taxon>
        <taxon>Rhodobacterales</taxon>
        <taxon>Roseobacteraceae</taxon>
        <taxon>Thetidibacter</taxon>
    </lineage>
</organism>
<dbReference type="AlphaFoldDB" id="A0A8J8BAH0"/>
<dbReference type="UniPathway" id="UPA00219"/>
<feature type="active site" evidence="13">
    <location>
        <position position="116"/>
    </location>
</feature>
<dbReference type="GO" id="GO:0071555">
    <property type="term" value="P:cell wall organization"/>
    <property type="evidence" value="ECO:0007669"/>
    <property type="project" value="UniProtKB-KW"/>
</dbReference>
<feature type="domain" description="Peptidase S11 D-Ala-D-Ala carboxypeptidase A C-terminal" evidence="17">
    <location>
        <begin position="273"/>
        <end position="363"/>
    </location>
</feature>
<evidence type="ECO:0000256" key="15">
    <source>
        <dbReference type="RuleBase" id="RU004016"/>
    </source>
</evidence>
<gene>
    <name evidence="18" type="ORF">KB874_20965</name>
</gene>
<evidence type="ECO:0000256" key="14">
    <source>
        <dbReference type="PIRSR" id="PIRSR618044-2"/>
    </source>
</evidence>
<evidence type="ECO:0000256" key="13">
    <source>
        <dbReference type="PIRSR" id="PIRSR618044-1"/>
    </source>
</evidence>
<evidence type="ECO:0000256" key="5">
    <source>
        <dbReference type="ARBA" id="ARBA00022645"/>
    </source>
</evidence>
<evidence type="ECO:0000313" key="18">
    <source>
        <dbReference type="EMBL" id="MBS0126555.1"/>
    </source>
</evidence>
<name>A0A8J8BAH0_9RHOB</name>
<feature type="active site" description="Proton acceptor" evidence="13">
    <location>
        <position position="59"/>
    </location>
</feature>
<dbReference type="Gene3D" id="3.40.710.10">
    <property type="entry name" value="DD-peptidase/beta-lactamase superfamily"/>
    <property type="match status" value="1"/>
</dbReference>
<keyword evidence="11" id="KW-0961">Cell wall biogenesis/degradation</keyword>
<dbReference type="InterPro" id="IPR012907">
    <property type="entry name" value="Peptidase_S11_C"/>
</dbReference>
<feature type="binding site" evidence="14">
    <location>
        <position position="223"/>
    </location>
    <ligand>
        <name>substrate</name>
    </ligand>
</feature>
<evidence type="ECO:0000256" key="7">
    <source>
        <dbReference type="ARBA" id="ARBA00022729"/>
    </source>
</evidence>
<dbReference type="InterPro" id="IPR015956">
    <property type="entry name" value="Peniciliin-bd_prot_C_sf"/>
</dbReference>
<accession>A0A8J8BAH0</accession>
<dbReference type="SUPFAM" id="SSF69189">
    <property type="entry name" value="Penicillin-binding protein associated domain"/>
    <property type="match status" value="1"/>
</dbReference>
<dbReference type="Proteomes" id="UP000681356">
    <property type="component" value="Unassembled WGS sequence"/>
</dbReference>
<keyword evidence="6" id="KW-0645">Protease</keyword>
<keyword evidence="10" id="KW-0573">Peptidoglycan synthesis</keyword>
<comment type="pathway">
    <text evidence="2">Cell wall biogenesis; peptidoglycan biosynthesis.</text>
</comment>
<dbReference type="InterPro" id="IPR037167">
    <property type="entry name" value="Peptidase_S11_C_sf"/>
</dbReference>
<evidence type="ECO:0000256" key="12">
    <source>
        <dbReference type="ARBA" id="ARBA00034000"/>
    </source>
</evidence>
<dbReference type="PANTHER" id="PTHR21581:SF6">
    <property type="entry name" value="TRAFFICKING PROTEIN PARTICLE COMPLEX SUBUNIT 12"/>
    <property type="match status" value="1"/>
</dbReference>
<keyword evidence="9" id="KW-0133">Cell shape</keyword>
<evidence type="ECO:0000256" key="3">
    <source>
        <dbReference type="ARBA" id="ARBA00007164"/>
    </source>
</evidence>
<proteinExistence type="inferred from homology"/>
<dbReference type="RefSeq" id="WP_212538514.1">
    <property type="nucleotide sequence ID" value="NZ_JAGTUU010000010.1"/>
</dbReference>
<sequence>MTALPRRLLASAALIALTAAQAWAFDTRANAAFVMDQTTGTVLLAKRADEALPPASMSKLMTLYVAFEAVRDGRLSLSEELRVSQHAMDYGGSTLFLRAGERVKVEDLIRGIIVLSGNDACVVLAEALSPDGTEDGFARMMTQRAQQMGMTNSIFKNSNGWPAAGHVMSMRDLGLLARRLIEDFPEFYPMFAEQEFLFDPNESQNRFNRNPLLGLGIGADGLKTGHTQEAGFGLVGSARQGDRRVIFAITGLDTAKARAEESESIVNWAFRQFAEQTVVTKDTAIAEADIWMGAEEKVGLVAREDLTLLLPTAPVEPLKAEVVYTGPIRAPVTEGQQLAELIIRPEGLEETRLPLFADRAVPAAGFVDRVMTAGQHLLARVQNRPGDAM</sequence>
<keyword evidence="19" id="KW-1185">Reference proteome</keyword>
<dbReference type="GO" id="GO:0008360">
    <property type="term" value="P:regulation of cell shape"/>
    <property type="evidence" value="ECO:0007669"/>
    <property type="project" value="UniProtKB-KW"/>
</dbReference>
<evidence type="ECO:0000313" key="19">
    <source>
        <dbReference type="Proteomes" id="UP000681356"/>
    </source>
</evidence>
<dbReference type="GO" id="GO:0009002">
    <property type="term" value="F:serine-type D-Ala-D-Ala carboxypeptidase activity"/>
    <property type="evidence" value="ECO:0007669"/>
    <property type="project" value="UniProtKB-EC"/>
</dbReference>
<keyword evidence="7 16" id="KW-0732">Signal</keyword>
<feature type="active site" description="Acyl-ester intermediate" evidence="13">
    <location>
        <position position="56"/>
    </location>
</feature>
<evidence type="ECO:0000256" key="8">
    <source>
        <dbReference type="ARBA" id="ARBA00022801"/>
    </source>
</evidence>
<evidence type="ECO:0000256" key="2">
    <source>
        <dbReference type="ARBA" id="ARBA00004752"/>
    </source>
</evidence>
<comment type="caution">
    <text evidence="18">The sequence shown here is derived from an EMBL/GenBank/DDBJ whole genome shotgun (WGS) entry which is preliminary data.</text>
</comment>
<dbReference type="SMART" id="SM00936">
    <property type="entry name" value="PBP5_C"/>
    <property type="match status" value="1"/>
</dbReference>
<evidence type="ECO:0000256" key="4">
    <source>
        <dbReference type="ARBA" id="ARBA00012448"/>
    </source>
</evidence>
<dbReference type="PANTHER" id="PTHR21581">
    <property type="entry name" value="D-ALANYL-D-ALANINE CARBOXYPEPTIDASE"/>
    <property type="match status" value="1"/>
</dbReference>
<evidence type="ECO:0000256" key="10">
    <source>
        <dbReference type="ARBA" id="ARBA00022984"/>
    </source>
</evidence>
<dbReference type="PRINTS" id="PR00725">
    <property type="entry name" value="DADACBPTASE1"/>
</dbReference>
<dbReference type="EMBL" id="JAGTUU010000010">
    <property type="protein sequence ID" value="MBS0126555.1"/>
    <property type="molecule type" value="Genomic_DNA"/>
</dbReference>
<evidence type="ECO:0000256" key="1">
    <source>
        <dbReference type="ARBA" id="ARBA00003217"/>
    </source>
</evidence>
<dbReference type="GO" id="GO:0009252">
    <property type="term" value="P:peptidoglycan biosynthetic process"/>
    <property type="evidence" value="ECO:0007669"/>
    <property type="project" value="UniProtKB-UniPathway"/>
</dbReference>
<dbReference type="Gene3D" id="2.60.410.10">
    <property type="entry name" value="D-Ala-D-Ala carboxypeptidase, C-terminal domain"/>
    <property type="match status" value="1"/>
</dbReference>
<dbReference type="EC" id="3.4.16.4" evidence="4"/>
<protein>
    <recommendedName>
        <fullName evidence="4">serine-type D-Ala-D-Ala carboxypeptidase</fullName>
        <ecNumber evidence="4">3.4.16.4</ecNumber>
    </recommendedName>
</protein>
<evidence type="ECO:0000256" key="11">
    <source>
        <dbReference type="ARBA" id="ARBA00023316"/>
    </source>
</evidence>